<evidence type="ECO:0000313" key="2">
    <source>
        <dbReference type="EMBL" id="KAK5691492.1"/>
    </source>
</evidence>
<dbReference type="AlphaFoldDB" id="A0AAN7VLE6"/>
<evidence type="ECO:0000313" key="3">
    <source>
        <dbReference type="Proteomes" id="UP001310594"/>
    </source>
</evidence>
<proteinExistence type="predicted"/>
<evidence type="ECO:0000256" key="1">
    <source>
        <dbReference type="SAM" id="SignalP"/>
    </source>
</evidence>
<protein>
    <submittedName>
        <fullName evidence="2">Uncharacterized protein</fullName>
    </submittedName>
</protein>
<gene>
    <name evidence="2" type="ORF">LTR97_011485</name>
</gene>
<name>A0AAN7VLE6_9PEZI</name>
<accession>A0AAN7VLE6</accession>
<comment type="caution">
    <text evidence="2">The sequence shown here is derived from an EMBL/GenBank/DDBJ whole genome shotgun (WGS) entry which is preliminary data.</text>
</comment>
<reference evidence="2" key="1">
    <citation type="submission" date="2023-08" db="EMBL/GenBank/DDBJ databases">
        <title>Black Yeasts Isolated from many extreme environments.</title>
        <authorList>
            <person name="Coleine C."/>
            <person name="Stajich J.E."/>
            <person name="Selbmann L."/>
        </authorList>
    </citation>
    <scope>NUCLEOTIDE SEQUENCE</scope>
    <source>
        <strain evidence="2">CCFEE 5810</strain>
    </source>
</reference>
<sequence>MQILTILTTLLASVSALPNRYPAPTPSDIIAIRQSTGTEITAANIISIDPATATCDDAPAPDECRTAAQAAPYVAISFLNFGITTFGEQAALVALMLYESGDFKYAQNHFPGVPGQGTRNMQSPAYNLQYANYLATVCTNCGITSAQVQQASDPTALLALVNTDEWSFGSAAWYLATQCGHVRDGLAAGTQDGWQAYLQCVGTSPDDKRNALWSAAMALGQW</sequence>
<feature type="signal peptide" evidence="1">
    <location>
        <begin position="1"/>
        <end position="16"/>
    </location>
</feature>
<organism evidence="2 3">
    <name type="scientific">Elasticomyces elasticus</name>
    <dbReference type="NCBI Taxonomy" id="574655"/>
    <lineage>
        <taxon>Eukaryota</taxon>
        <taxon>Fungi</taxon>
        <taxon>Dikarya</taxon>
        <taxon>Ascomycota</taxon>
        <taxon>Pezizomycotina</taxon>
        <taxon>Dothideomycetes</taxon>
        <taxon>Dothideomycetidae</taxon>
        <taxon>Mycosphaerellales</taxon>
        <taxon>Teratosphaeriaceae</taxon>
        <taxon>Elasticomyces</taxon>
    </lineage>
</organism>
<keyword evidence="1" id="KW-0732">Signal</keyword>
<feature type="chain" id="PRO_5042903630" evidence="1">
    <location>
        <begin position="17"/>
        <end position="222"/>
    </location>
</feature>
<dbReference type="Proteomes" id="UP001310594">
    <property type="component" value="Unassembled WGS sequence"/>
</dbReference>
<dbReference type="EMBL" id="JAVRQU010000021">
    <property type="protein sequence ID" value="KAK5691492.1"/>
    <property type="molecule type" value="Genomic_DNA"/>
</dbReference>